<name>A0A401IQU4_9LACO</name>
<comment type="caution">
    <text evidence="2">The sequence shown here is derived from an EMBL/GenBank/DDBJ whole genome shotgun (WGS) entry which is preliminary data.</text>
</comment>
<dbReference type="InterPro" id="IPR013149">
    <property type="entry name" value="ADH-like_C"/>
</dbReference>
<dbReference type="InterPro" id="IPR011032">
    <property type="entry name" value="GroES-like_sf"/>
</dbReference>
<dbReference type="EMBL" id="BFFP01000003">
    <property type="protein sequence ID" value="GBG93892.1"/>
    <property type="molecule type" value="Genomic_DNA"/>
</dbReference>
<dbReference type="OrthoDB" id="9782155at2"/>
<reference evidence="2 3" key="1">
    <citation type="journal article" date="2019" name="Int. J. Syst. Evol. Microbiol.">
        <title>Lactobacillus salitolerans sp. nov., a novel lactic acid bacterium isolated from spent mushroom substrates.</title>
        <authorList>
            <person name="Tohno M."/>
            <person name="Tanizawa Y."/>
            <person name="Kojima Y."/>
            <person name="Sakamoto M."/>
            <person name="Nakamura Y."/>
            <person name="Ohkuma M."/>
            <person name="Kobayashi H."/>
        </authorList>
    </citation>
    <scope>NUCLEOTIDE SEQUENCE [LARGE SCALE GENOMIC DNA]</scope>
    <source>
        <strain evidence="2 3">YK43</strain>
    </source>
</reference>
<dbReference type="InterPro" id="IPR013154">
    <property type="entry name" value="ADH-like_N"/>
</dbReference>
<feature type="domain" description="Enoyl reductase (ER)" evidence="1">
    <location>
        <begin position="18"/>
        <end position="323"/>
    </location>
</feature>
<dbReference type="AlphaFoldDB" id="A0A401IQU4"/>
<dbReference type="SMART" id="SM00829">
    <property type="entry name" value="PKS_ER"/>
    <property type="match status" value="1"/>
</dbReference>
<dbReference type="Pfam" id="PF00107">
    <property type="entry name" value="ADH_zinc_N"/>
    <property type="match status" value="1"/>
</dbReference>
<accession>A0A401IQU4</accession>
<dbReference type="SUPFAM" id="SSF50129">
    <property type="entry name" value="GroES-like"/>
    <property type="match status" value="1"/>
</dbReference>
<dbReference type="NCBIfam" id="TIGR02823">
    <property type="entry name" value="oxido_YhdH"/>
    <property type="match status" value="1"/>
</dbReference>
<dbReference type="RefSeq" id="WP_124974801.1">
    <property type="nucleotide sequence ID" value="NZ_BFFP01000003.1"/>
</dbReference>
<evidence type="ECO:0000313" key="3">
    <source>
        <dbReference type="Proteomes" id="UP000286848"/>
    </source>
</evidence>
<dbReference type="InterPro" id="IPR014188">
    <property type="entry name" value="Acrylyl-CoA_reductase_AcuI"/>
</dbReference>
<gene>
    <name evidence="2" type="ORF">LFYK43_03510</name>
</gene>
<dbReference type="InterPro" id="IPR051397">
    <property type="entry name" value="Zn-ADH-like_protein"/>
</dbReference>
<dbReference type="GO" id="GO:0043957">
    <property type="term" value="F:acryloyl-CoA reductase (NADPH) activity"/>
    <property type="evidence" value="ECO:0007669"/>
    <property type="project" value="TreeGrafter"/>
</dbReference>
<dbReference type="Gene3D" id="3.40.50.720">
    <property type="entry name" value="NAD(P)-binding Rossmann-like Domain"/>
    <property type="match status" value="1"/>
</dbReference>
<dbReference type="Gene3D" id="3.90.180.10">
    <property type="entry name" value="Medium-chain alcohol dehydrogenases, catalytic domain"/>
    <property type="match status" value="1"/>
</dbReference>
<dbReference type="Pfam" id="PF08240">
    <property type="entry name" value="ADH_N"/>
    <property type="match status" value="1"/>
</dbReference>
<dbReference type="PANTHER" id="PTHR43677">
    <property type="entry name" value="SHORT-CHAIN DEHYDROGENASE/REDUCTASE"/>
    <property type="match status" value="1"/>
</dbReference>
<organism evidence="2 3">
    <name type="scientific">Ligilactobacillus salitolerans</name>
    <dbReference type="NCBI Taxonomy" id="1808352"/>
    <lineage>
        <taxon>Bacteria</taxon>
        <taxon>Bacillati</taxon>
        <taxon>Bacillota</taxon>
        <taxon>Bacilli</taxon>
        <taxon>Lactobacillales</taxon>
        <taxon>Lactobacillaceae</taxon>
        <taxon>Ligilactobacillus</taxon>
    </lineage>
</organism>
<keyword evidence="3" id="KW-1185">Reference proteome</keyword>
<dbReference type="Proteomes" id="UP000286848">
    <property type="component" value="Unassembled WGS sequence"/>
</dbReference>
<sequence>MDQFKGYLVSETEDGVKAQIKDLTLNDLSEGNVLIKVEYSCLNYKDMLAFQAHGGVMRQYPLVPGMDLAGTVISSEDLNFKSGDQVLCTGYDLSVTHSGGLAEVARIPSEWLTKLPAGMSTRDAMVYGTAGLTAGLSIDALLKAGMKPTDEVLVTGATGGVGSVAVAILAKLGFEHITALVRKPNQVKAAQDFGATATLDAADLKVGKPLQHQSFDYVLDTVGGDVAAALLSMIKIGGAMSACGNAGGHKLQTSILPFILRGISLLGIDSIQPAAAIQNHIWDQLASDWNVIDQLTVDEIGLEDVLTVVEQLKAGQHLGRTIVKVQ</sequence>
<protein>
    <submittedName>
        <fullName evidence="2">Quinone oxidoreductase, YhdH/YhfP family</fullName>
    </submittedName>
</protein>
<evidence type="ECO:0000259" key="1">
    <source>
        <dbReference type="SMART" id="SM00829"/>
    </source>
</evidence>
<dbReference type="CDD" id="cd05280">
    <property type="entry name" value="MDR_yhdh_yhfp"/>
    <property type="match status" value="1"/>
</dbReference>
<proteinExistence type="predicted"/>
<dbReference type="InterPro" id="IPR020843">
    <property type="entry name" value="ER"/>
</dbReference>
<dbReference type="SUPFAM" id="SSF51735">
    <property type="entry name" value="NAD(P)-binding Rossmann-fold domains"/>
    <property type="match status" value="1"/>
</dbReference>
<dbReference type="PANTHER" id="PTHR43677:SF1">
    <property type="entry name" value="ACRYLYL-COA REDUCTASE ACUI-RELATED"/>
    <property type="match status" value="1"/>
</dbReference>
<evidence type="ECO:0000313" key="2">
    <source>
        <dbReference type="EMBL" id="GBG93892.1"/>
    </source>
</evidence>
<dbReference type="InterPro" id="IPR036291">
    <property type="entry name" value="NAD(P)-bd_dom_sf"/>
</dbReference>